<feature type="region of interest" description="Disordered" evidence="1">
    <location>
        <begin position="280"/>
        <end position="302"/>
    </location>
</feature>
<comment type="caution">
    <text evidence="2">The sequence shown here is derived from an EMBL/GenBank/DDBJ whole genome shotgun (WGS) entry which is preliminary data.</text>
</comment>
<evidence type="ECO:0000256" key="1">
    <source>
        <dbReference type="SAM" id="MobiDB-lite"/>
    </source>
</evidence>
<dbReference type="AlphaFoldDB" id="A0AAV7T727"/>
<feature type="region of interest" description="Disordered" evidence="1">
    <location>
        <begin position="25"/>
        <end position="46"/>
    </location>
</feature>
<proteinExistence type="predicted"/>
<accession>A0AAV7T727</accession>
<organism evidence="2 3">
    <name type="scientific">Pleurodeles waltl</name>
    <name type="common">Iberian ribbed newt</name>
    <dbReference type="NCBI Taxonomy" id="8319"/>
    <lineage>
        <taxon>Eukaryota</taxon>
        <taxon>Metazoa</taxon>
        <taxon>Chordata</taxon>
        <taxon>Craniata</taxon>
        <taxon>Vertebrata</taxon>
        <taxon>Euteleostomi</taxon>
        <taxon>Amphibia</taxon>
        <taxon>Batrachia</taxon>
        <taxon>Caudata</taxon>
        <taxon>Salamandroidea</taxon>
        <taxon>Salamandridae</taxon>
        <taxon>Pleurodelinae</taxon>
        <taxon>Pleurodeles</taxon>
    </lineage>
</organism>
<gene>
    <name evidence="2" type="ORF">NDU88_003862</name>
</gene>
<name>A0AAV7T727_PLEWA</name>
<evidence type="ECO:0000313" key="2">
    <source>
        <dbReference type="EMBL" id="KAJ1172005.1"/>
    </source>
</evidence>
<sequence>MYVPQGREAPRYLITGVRRLQAQSSPITPPLSAHRGIHPSGPRDGAPGSSLCHLRWAVPLGVARLLPAMRCGSCRGRPSSPGQCLLISTFSLALVPPVGVFNLSATAPAGPQSALLVSGGRRFPHLIWDGGVSDLVTPHRSAHARAGRGLQAVSSAPGVQQVRPRVGSTSLWPSLGVPRSVQHFVVALAVAAPTQGPPDHHEASGRQGRPPSPPTLGAHLSVPTTGIQRPEPLRPPLDSGGHRLRTRAGPRLNSSPRLQPWGQAAASGVRRLRSVLCNRAQTGPRSSPAGPLGPPPQQKHRLPLGRLIVIG</sequence>
<reference evidence="2" key="1">
    <citation type="journal article" date="2022" name="bioRxiv">
        <title>Sequencing and chromosome-scale assembly of the giantPleurodeles waltlgenome.</title>
        <authorList>
            <person name="Brown T."/>
            <person name="Elewa A."/>
            <person name="Iarovenko S."/>
            <person name="Subramanian E."/>
            <person name="Araus A.J."/>
            <person name="Petzold A."/>
            <person name="Susuki M."/>
            <person name="Suzuki K.-i.T."/>
            <person name="Hayashi T."/>
            <person name="Toyoda A."/>
            <person name="Oliveira C."/>
            <person name="Osipova E."/>
            <person name="Leigh N.D."/>
            <person name="Simon A."/>
            <person name="Yun M.H."/>
        </authorList>
    </citation>
    <scope>NUCLEOTIDE SEQUENCE</scope>
    <source>
        <strain evidence="2">20211129_DDA</strain>
        <tissue evidence="2">Liver</tissue>
    </source>
</reference>
<evidence type="ECO:0000313" key="3">
    <source>
        <dbReference type="Proteomes" id="UP001066276"/>
    </source>
</evidence>
<dbReference type="EMBL" id="JANPWB010000007">
    <property type="protein sequence ID" value="KAJ1172005.1"/>
    <property type="molecule type" value="Genomic_DNA"/>
</dbReference>
<keyword evidence="3" id="KW-1185">Reference proteome</keyword>
<feature type="region of interest" description="Disordered" evidence="1">
    <location>
        <begin position="194"/>
        <end position="265"/>
    </location>
</feature>
<protein>
    <submittedName>
        <fullName evidence="2">Uncharacterized protein</fullName>
    </submittedName>
</protein>
<dbReference type="Proteomes" id="UP001066276">
    <property type="component" value="Chromosome 4_1"/>
</dbReference>